<organism evidence="3 5">
    <name type="scientific">Megasphaera lornae</name>
    <dbReference type="NCBI Taxonomy" id="1000568"/>
    <lineage>
        <taxon>Bacteria</taxon>
        <taxon>Bacillati</taxon>
        <taxon>Bacillota</taxon>
        <taxon>Negativicutes</taxon>
        <taxon>Veillonellales</taxon>
        <taxon>Veillonellaceae</taxon>
        <taxon>Megasphaera</taxon>
    </lineage>
</organism>
<accession>D3LUZ9</accession>
<evidence type="ECO:0000313" key="6">
    <source>
        <dbReference type="Proteomes" id="UP000004018"/>
    </source>
</evidence>
<dbReference type="Proteomes" id="UP000004018">
    <property type="component" value="Unassembled WGS sequence"/>
</dbReference>
<reference evidence="3" key="2">
    <citation type="submission" date="2009-12" db="EMBL/GenBank/DDBJ databases">
        <authorList>
            <person name="Madupu R."/>
            <person name="Durkin A.S."/>
            <person name="Torralba M."/>
            <person name="Methe B."/>
            <person name="Sutton G.G."/>
            <person name="Strausberg R.L."/>
            <person name="Nelson K.E."/>
        </authorList>
    </citation>
    <scope>NUCLEOTIDE SEQUENCE</scope>
    <source>
        <strain evidence="3">28L</strain>
    </source>
</reference>
<dbReference type="RefSeq" id="WP_007391295.1">
    <property type="nucleotide sequence ID" value="NZ_ADGP01000020.1"/>
</dbReference>
<reference evidence="4 6" key="3">
    <citation type="submission" date="2011-04" db="EMBL/GenBank/DDBJ databases">
        <authorList>
            <person name="Harkins D.M."/>
            <person name="Madupu R."/>
            <person name="Durkin A.S."/>
            <person name="Torralba M."/>
            <person name="Methe B."/>
            <person name="Sutton G.G."/>
            <person name="Nelson K.E."/>
        </authorList>
    </citation>
    <scope>NUCLEOTIDE SEQUENCE [LARGE SCALE GENOMIC DNA]</scope>
    <source>
        <strain evidence="4 6">UPII 199-6</strain>
    </source>
</reference>
<dbReference type="OrthoDB" id="1625748at2"/>
<dbReference type="EMBL" id="AFIJ01000032">
    <property type="protein sequence ID" value="EGL39923.1"/>
    <property type="molecule type" value="Genomic_DNA"/>
</dbReference>
<feature type="transmembrane region" description="Helical" evidence="2">
    <location>
        <begin position="12"/>
        <end position="32"/>
    </location>
</feature>
<proteinExistence type="predicted"/>
<keyword evidence="2" id="KW-0472">Membrane</keyword>
<name>D3LUZ9_9FIRM</name>
<protein>
    <submittedName>
        <fullName evidence="3">Uncharacterized protein</fullName>
    </submittedName>
</protein>
<feature type="region of interest" description="Disordered" evidence="1">
    <location>
        <begin position="37"/>
        <end position="109"/>
    </location>
</feature>
<evidence type="ECO:0000313" key="3">
    <source>
        <dbReference type="EMBL" id="EFD93927.1"/>
    </source>
</evidence>
<evidence type="ECO:0000256" key="2">
    <source>
        <dbReference type="SAM" id="Phobius"/>
    </source>
</evidence>
<keyword evidence="2" id="KW-0812">Transmembrane</keyword>
<dbReference type="STRING" id="699218.HMPREF0889_0324"/>
<dbReference type="Proteomes" id="UP000003242">
    <property type="component" value="Unassembled WGS sequence"/>
</dbReference>
<dbReference type="EMBL" id="ADGP01000020">
    <property type="protein sequence ID" value="EFD93927.1"/>
    <property type="molecule type" value="Genomic_DNA"/>
</dbReference>
<dbReference type="AlphaFoldDB" id="D3LUZ9"/>
<evidence type="ECO:0000256" key="1">
    <source>
        <dbReference type="SAM" id="MobiDB-lite"/>
    </source>
</evidence>
<reference evidence="5" key="1">
    <citation type="submission" date="2009-12" db="EMBL/GenBank/DDBJ databases">
        <title>Sequence of Clostridiales genomosp. BVAB3 str. UPII9-5.</title>
        <authorList>
            <person name="Madupu R."/>
            <person name="Durkin A.S."/>
            <person name="Torralba M."/>
            <person name="Methe B."/>
            <person name="Sutton G.G."/>
            <person name="Strausberg R.L."/>
            <person name="Nelson K.E."/>
        </authorList>
    </citation>
    <scope>NUCLEOTIDE SEQUENCE [LARGE SCALE GENOMIC DNA]</scope>
    <source>
        <strain evidence="5">28L</strain>
    </source>
</reference>
<evidence type="ECO:0000313" key="4">
    <source>
        <dbReference type="EMBL" id="EGL39923.1"/>
    </source>
</evidence>
<comment type="caution">
    <text evidence="3">The sequence shown here is derived from an EMBL/GenBank/DDBJ whole genome shotgun (WGS) entry which is preliminary data.</text>
</comment>
<evidence type="ECO:0000313" key="5">
    <source>
        <dbReference type="Proteomes" id="UP000003242"/>
    </source>
</evidence>
<gene>
    <name evidence="3" type="ORF">HMPREF0889_0324</name>
    <name evidence="4" type="ORF">HMPREF1039_0336</name>
</gene>
<keyword evidence="2" id="KW-1133">Transmembrane helix</keyword>
<feature type="compositionally biased region" description="Basic and acidic residues" evidence="1">
    <location>
        <begin position="52"/>
        <end position="72"/>
    </location>
</feature>
<sequence>MRIADSAISLAGNFKIIFPIILFAVFSLPDVLRRKRTYKKRRRSRSFPIPARQEKKKRDPLIAETKEKEIRQENTASFPASIVGPDKKSATIASPMRSSARRRPVSGDGWHEVAPEAQDLYAGIIWSEILQPPLAIRSRQHRK</sequence>
<keyword evidence="6" id="KW-1185">Reference proteome</keyword>